<protein>
    <submittedName>
        <fullName evidence="1">Uncharacterized protein</fullName>
    </submittedName>
</protein>
<accession>A3NRY8</accession>
<reference evidence="1 2" key="1">
    <citation type="submission" date="2007-02" db="EMBL/GenBank/DDBJ databases">
        <authorList>
            <person name="DeShazer D."/>
            <person name="Woods D.E."/>
            <person name="Nierman W.C."/>
        </authorList>
    </citation>
    <scope>NUCLEOTIDE SEQUENCE [LARGE SCALE GENOMIC DNA]</scope>
    <source>
        <strain evidence="1 2">1106a</strain>
    </source>
</reference>
<dbReference type="Proteomes" id="UP000006738">
    <property type="component" value="Chromosome I"/>
</dbReference>
<gene>
    <name evidence="1" type="ordered locus">BURPS1106A_0828</name>
</gene>
<dbReference type="AlphaFoldDB" id="A3NRY8"/>
<evidence type="ECO:0000313" key="1">
    <source>
        <dbReference type="EMBL" id="ABN91454.1"/>
    </source>
</evidence>
<dbReference type="HOGENOM" id="CLU_3115556_0_0_4"/>
<dbReference type="KEGG" id="bpl:BURPS1106A_0828"/>
<evidence type="ECO:0000313" key="2">
    <source>
        <dbReference type="Proteomes" id="UP000006738"/>
    </source>
</evidence>
<dbReference type="EMBL" id="CP000572">
    <property type="protein sequence ID" value="ABN91454.1"/>
    <property type="molecule type" value="Genomic_DNA"/>
</dbReference>
<proteinExistence type="predicted"/>
<name>A3NRY8_BURP0</name>
<sequence>MRGGSFASITSFAPAASPTLFALFALCALSASSAPFAPYAVSGFRPGIRGSSM</sequence>
<organism evidence="1 2">
    <name type="scientific">Burkholderia pseudomallei (strain 1106a)</name>
    <dbReference type="NCBI Taxonomy" id="357348"/>
    <lineage>
        <taxon>Bacteria</taxon>
        <taxon>Pseudomonadati</taxon>
        <taxon>Pseudomonadota</taxon>
        <taxon>Betaproteobacteria</taxon>
        <taxon>Burkholderiales</taxon>
        <taxon>Burkholderiaceae</taxon>
        <taxon>Burkholderia</taxon>
        <taxon>pseudomallei group</taxon>
    </lineage>
</organism>